<proteinExistence type="predicted"/>
<keyword evidence="2" id="KW-1185">Reference proteome</keyword>
<sequence length="77" mass="8590">QVASATFLVENDGSIAEDSEIEVTEYNSEVIERFDIENIVFLNDEMFQDGGSDTDNEELQSDSADELDECNDDDFGV</sequence>
<protein>
    <submittedName>
        <fullName evidence="1">17891_t:CDS:1</fullName>
    </submittedName>
</protein>
<gene>
    <name evidence="1" type="ORF">RPERSI_LOCUS34104</name>
</gene>
<accession>A0ACA9SQL2</accession>
<reference evidence="1" key="1">
    <citation type="submission" date="2021-06" db="EMBL/GenBank/DDBJ databases">
        <authorList>
            <person name="Kallberg Y."/>
            <person name="Tangrot J."/>
            <person name="Rosling A."/>
        </authorList>
    </citation>
    <scope>NUCLEOTIDE SEQUENCE</scope>
    <source>
        <strain evidence="1">MA461A</strain>
    </source>
</reference>
<organism evidence="1 2">
    <name type="scientific">Racocetra persica</name>
    <dbReference type="NCBI Taxonomy" id="160502"/>
    <lineage>
        <taxon>Eukaryota</taxon>
        <taxon>Fungi</taxon>
        <taxon>Fungi incertae sedis</taxon>
        <taxon>Mucoromycota</taxon>
        <taxon>Glomeromycotina</taxon>
        <taxon>Glomeromycetes</taxon>
        <taxon>Diversisporales</taxon>
        <taxon>Gigasporaceae</taxon>
        <taxon>Racocetra</taxon>
    </lineage>
</organism>
<feature type="non-terminal residue" evidence="1">
    <location>
        <position position="77"/>
    </location>
</feature>
<evidence type="ECO:0000313" key="1">
    <source>
        <dbReference type="EMBL" id="CAG8846362.1"/>
    </source>
</evidence>
<comment type="caution">
    <text evidence="1">The sequence shown here is derived from an EMBL/GenBank/DDBJ whole genome shotgun (WGS) entry which is preliminary data.</text>
</comment>
<dbReference type="EMBL" id="CAJVQC010150845">
    <property type="protein sequence ID" value="CAG8846362.1"/>
    <property type="molecule type" value="Genomic_DNA"/>
</dbReference>
<evidence type="ECO:0000313" key="2">
    <source>
        <dbReference type="Proteomes" id="UP000789920"/>
    </source>
</evidence>
<feature type="non-terminal residue" evidence="1">
    <location>
        <position position="1"/>
    </location>
</feature>
<dbReference type="Proteomes" id="UP000789920">
    <property type="component" value="Unassembled WGS sequence"/>
</dbReference>
<name>A0ACA9SQL2_9GLOM</name>